<dbReference type="EMBL" id="GG745340">
    <property type="protein sequence ID" value="KNE62444.1"/>
    <property type="molecule type" value="Genomic_DNA"/>
</dbReference>
<evidence type="ECO:0000256" key="1">
    <source>
        <dbReference type="ARBA" id="ARBA00004137"/>
    </source>
</evidence>
<evidence type="ECO:0000256" key="7">
    <source>
        <dbReference type="ARBA" id="ARBA00023128"/>
    </source>
</evidence>
<evidence type="ECO:0000256" key="2">
    <source>
        <dbReference type="ARBA" id="ARBA00006498"/>
    </source>
</evidence>
<evidence type="ECO:0000256" key="4">
    <source>
        <dbReference type="ARBA" id="ARBA00022660"/>
    </source>
</evidence>
<dbReference type="OrthoDB" id="405848at2759"/>
<sequence>MAATDKFINVVHCEEEEEEEVAIQDPKEIIDEACGNTSACAAMKAKMDECTARVEDGAHETCVEEFFHFQKCVDACTSAQLFSKLK</sequence>
<keyword evidence="4" id="KW-0679">Respiratory chain</keyword>
<dbReference type="eggNOG" id="ENOG502SCAV">
    <property type="taxonomic scope" value="Eukaryota"/>
</dbReference>
<dbReference type="InterPro" id="IPR003422">
    <property type="entry name" value="Cyt_b-c1_6"/>
</dbReference>
<evidence type="ECO:0000259" key="9">
    <source>
        <dbReference type="Pfam" id="PF02320"/>
    </source>
</evidence>
<evidence type="ECO:0000256" key="8">
    <source>
        <dbReference type="ARBA" id="ARBA00023136"/>
    </source>
</evidence>
<dbReference type="VEuPathDB" id="FungiDB:AMAG_09840"/>
<evidence type="ECO:0000256" key="3">
    <source>
        <dbReference type="ARBA" id="ARBA00022448"/>
    </source>
</evidence>
<evidence type="ECO:0000256" key="5">
    <source>
        <dbReference type="ARBA" id="ARBA00022792"/>
    </source>
</evidence>
<evidence type="ECO:0000313" key="12">
    <source>
        <dbReference type="Proteomes" id="UP000054350"/>
    </source>
</evidence>
<dbReference type="Proteomes" id="UP000054350">
    <property type="component" value="Unassembled WGS sequence"/>
</dbReference>
<dbReference type="STRING" id="578462.A0A0L0SJ12"/>
<dbReference type="AlphaFoldDB" id="A0A0L0SJ12"/>
<comment type="similarity">
    <text evidence="2">Belongs to the UQCRH/QCR6 family.</text>
</comment>
<evidence type="ECO:0000256" key="6">
    <source>
        <dbReference type="ARBA" id="ARBA00022982"/>
    </source>
</evidence>
<keyword evidence="5" id="KW-0999">Mitochondrion inner membrane</keyword>
<evidence type="ECO:0000313" key="11">
    <source>
        <dbReference type="EMBL" id="KNE65876.1"/>
    </source>
</evidence>
<evidence type="ECO:0000313" key="10">
    <source>
        <dbReference type="EMBL" id="KNE62444.1"/>
    </source>
</evidence>
<comment type="subcellular location">
    <subcellularLocation>
        <location evidence="1">Mitochondrion inner membrane</location>
        <topology evidence="1">Peripheral membrane protein</topology>
        <orientation evidence="1">Intermembrane side</orientation>
    </subcellularLocation>
</comment>
<proteinExistence type="inferred from homology"/>
<dbReference type="VEuPathDB" id="FungiDB:AMAG_18865"/>
<dbReference type="SUPFAM" id="SSF81531">
    <property type="entry name" value="Non-heme 11 kDa protein of cytochrome bc1 complex (Ubiquinol-cytochrome c reductase)"/>
    <property type="match status" value="1"/>
</dbReference>
<dbReference type="Gene3D" id="1.10.287.20">
    <property type="entry name" value="Ubiquinol-cytochrome C reductase hinge domain"/>
    <property type="match status" value="1"/>
</dbReference>
<dbReference type="PANTHER" id="PTHR15336">
    <property type="entry name" value="UBIQUINOL-CYTOCHROME C REDUCTASE COMPLEX 7.8 KDA PROTEIN"/>
    <property type="match status" value="1"/>
</dbReference>
<organism evidence="10 12">
    <name type="scientific">Allomyces macrogynus (strain ATCC 38327)</name>
    <name type="common">Allomyces javanicus var. macrogynus</name>
    <dbReference type="NCBI Taxonomy" id="578462"/>
    <lineage>
        <taxon>Eukaryota</taxon>
        <taxon>Fungi</taxon>
        <taxon>Fungi incertae sedis</taxon>
        <taxon>Blastocladiomycota</taxon>
        <taxon>Blastocladiomycetes</taxon>
        <taxon>Blastocladiales</taxon>
        <taxon>Blastocladiaceae</taxon>
        <taxon>Allomyces</taxon>
    </lineage>
</organism>
<dbReference type="GO" id="GO:0006122">
    <property type="term" value="P:mitochondrial electron transport, ubiquinol to cytochrome c"/>
    <property type="evidence" value="ECO:0007669"/>
    <property type="project" value="InterPro"/>
</dbReference>
<reference evidence="10 12" key="1">
    <citation type="submission" date="2009-11" db="EMBL/GenBank/DDBJ databases">
        <title>Annotation of Allomyces macrogynus ATCC 38327.</title>
        <authorList>
            <consortium name="The Broad Institute Genome Sequencing Platform"/>
            <person name="Russ C."/>
            <person name="Cuomo C."/>
            <person name="Burger G."/>
            <person name="Gray M.W."/>
            <person name="Holland P.W.H."/>
            <person name="King N."/>
            <person name="Lang F.B.F."/>
            <person name="Roger A.J."/>
            <person name="Ruiz-Trillo I."/>
            <person name="Young S.K."/>
            <person name="Zeng Q."/>
            <person name="Gargeya S."/>
            <person name="Fitzgerald M."/>
            <person name="Haas B."/>
            <person name="Abouelleil A."/>
            <person name="Alvarado L."/>
            <person name="Arachchi H.M."/>
            <person name="Berlin A."/>
            <person name="Chapman S.B."/>
            <person name="Gearin G."/>
            <person name="Goldberg J."/>
            <person name="Griggs A."/>
            <person name="Gujja S."/>
            <person name="Hansen M."/>
            <person name="Heiman D."/>
            <person name="Howarth C."/>
            <person name="Larimer J."/>
            <person name="Lui A."/>
            <person name="MacDonald P.J.P."/>
            <person name="McCowen C."/>
            <person name="Montmayeur A."/>
            <person name="Murphy C."/>
            <person name="Neiman D."/>
            <person name="Pearson M."/>
            <person name="Priest M."/>
            <person name="Roberts A."/>
            <person name="Saif S."/>
            <person name="Shea T."/>
            <person name="Sisk P."/>
            <person name="Stolte C."/>
            <person name="Sykes S."/>
            <person name="Wortman J."/>
            <person name="Nusbaum C."/>
            <person name="Birren B."/>
        </authorList>
    </citation>
    <scope>NUCLEOTIDE SEQUENCE [LARGE SCALE GENOMIC DNA]</scope>
    <source>
        <strain evidence="10 12">ATCC 38327</strain>
    </source>
</reference>
<dbReference type="GO" id="GO:0005743">
    <property type="term" value="C:mitochondrial inner membrane"/>
    <property type="evidence" value="ECO:0007669"/>
    <property type="project" value="UniProtKB-SubCell"/>
</dbReference>
<protein>
    <recommendedName>
        <fullName evidence="9">Ubiquinol-cytochrome C reductase hinge domain-containing protein</fullName>
    </recommendedName>
</protein>
<dbReference type="PANTHER" id="PTHR15336:SF0">
    <property type="entry name" value="CYTOCHROME B-C1 COMPLEX SUBUNIT 6, MITOCHONDRIAL"/>
    <property type="match status" value="1"/>
</dbReference>
<keyword evidence="3" id="KW-0813">Transport</keyword>
<accession>A0A0L0SJ12</accession>
<dbReference type="Pfam" id="PF02320">
    <property type="entry name" value="UCR_hinge"/>
    <property type="match status" value="1"/>
</dbReference>
<keyword evidence="7" id="KW-0496">Mitochondrion</keyword>
<dbReference type="EMBL" id="GG745348">
    <property type="protein sequence ID" value="KNE65876.1"/>
    <property type="molecule type" value="Genomic_DNA"/>
</dbReference>
<name>A0A0L0SJ12_ALLM3</name>
<gene>
    <name evidence="11" type="ORF">AMAG_09840</name>
    <name evidence="10" type="ORF">AMAG_18865</name>
</gene>
<keyword evidence="6" id="KW-0249">Electron transport</keyword>
<dbReference type="InterPro" id="IPR036811">
    <property type="entry name" value="Ubol_cytC_Rdtase_hinge_dom_sf"/>
</dbReference>
<keyword evidence="8" id="KW-0472">Membrane</keyword>
<feature type="domain" description="Ubiquinol-cytochrome C reductase hinge" evidence="9">
    <location>
        <begin position="25"/>
        <end position="86"/>
    </location>
</feature>
<reference evidence="12" key="2">
    <citation type="submission" date="2009-11" db="EMBL/GenBank/DDBJ databases">
        <title>The Genome Sequence of Allomyces macrogynus strain ATCC 38327.</title>
        <authorList>
            <consortium name="The Broad Institute Genome Sequencing Platform"/>
            <person name="Russ C."/>
            <person name="Cuomo C."/>
            <person name="Shea T."/>
            <person name="Young S.K."/>
            <person name="Zeng Q."/>
            <person name="Koehrsen M."/>
            <person name="Haas B."/>
            <person name="Borodovsky M."/>
            <person name="Guigo R."/>
            <person name="Alvarado L."/>
            <person name="Berlin A."/>
            <person name="Borenstein D."/>
            <person name="Chen Z."/>
            <person name="Engels R."/>
            <person name="Freedman E."/>
            <person name="Gellesch M."/>
            <person name="Goldberg J."/>
            <person name="Griggs A."/>
            <person name="Gujja S."/>
            <person name="Heiman D."/>
            <person name="Hepburn T."/>
            <person name="Howarth C."/>
            <person name="Jen D."/>
            <person name="Larson L."/>
            <person name="Lewis B."/>
            <person name="Mehta T."/>
            <person name="Park D."/>
            <person name="Pearson M."/>
            <person name="Roberts A."/>
            <person name="Saif S."/>
            <person name="Shenoy N."/>
            <person name="Sisk P."/>
            <person name="Stolte C."/>
            <person name="Sykes S."/>
            <person name="Walk T."/>
            <person name="White J."/>
            <person name="Yandava C."/>
            <person name="Burger G."/>
            <person name="Gray M.W."/>
            <person name="Holland P.W.H."/>
            <person name="King N."/>
            <person name="Lang F.B.F."/>
            <person name="Roger A.J."/>
            <person name="Ruiz-Trillo I."/>
            <person name="Lander E."/>
            <person name="Nusbaum C."/>
        </authorList>
    </citation>
    <scope>NUCLEOTIDE SEQUENCE [LARGE SCALE GENOMIC DNA]</scope>
    <source>
        <strain evidence="12">ATCC 38327</strain>
    </source>
</reference>
<keyword evidence="12" id="KW-1185">Reference proteome</keyword>
<dbReference type="InterPro" id="IPR023184">
    <property type="entry name" value="Ubol_cytC_Rdtase_hinge_dom"/>
</dbReference>